<accession>M2RAZ5</accession>
<evidence type="ECO:0008006" key="3">
    <source>
        <dbReference type="Google" id="ProtNLM"/>
    </source>
</evidence>
<dbReference type="Proteomes" id="UP000016930">
    <property type="component" value="Unassembled WGS sequence"/>
</dbReference>
<evidence type="ECO:0000313" key="1">
    <source>
        <dbReference type="EMBL" id="EMD35936.1"/>
    </source>
</evidence>
<protein>
    <recommendedName>
        <fullName evidence="3">F-box domain-containing protein</fullName>
    </recommendedName>
</protein>
<dbReference type="SUPFAM" id="SSF52047">
    <property type="entry name" value="RNI-like"/>
    <property type="match status" value="1"/>
</dbReference>
<gene>
    <name evidence="1" type="ORF">CERSUDRAFT_115887</name>
</gene>
<dbReference type="AlphaFoldDB" id="M2RAZ5"/>
<reference evidence="1 2" key="1">
    <citation type="journal article" date="2012" name="Proc. Natl. Acad. Sci. U.S.A.">
        <title>Comparative genomics of Ceriporiopsis subvermispora and Phanerochaete chrysosporium provide insight into selective ligninolysis.</title>
        <authorList>
            <person name="Fernandez-Fueyo E."/>
            <person name="Ruiz-Duenas F.J."/>
            <person name="Ferreira P."/>
            <person name="Floudas D."/>
            <person name="Hibbett D.S."/>
            <person name="Canessa P."/>
            <person name="Larrondo L.F."/>
            <person name="James T.Y."/>
            <person name="Seelenfreund D."/>
            <person name="Lobos S."/>
            <person name="Polanco R."/>
            <person name="Tello M."/>
            <person name="Honda Y."/>
            <person name="Watanabe T."/>
            <person name="Watanabe T."/>
            <person name="Ryu J.S."/>
            <person name="Kubicek C.P."/>
            <person name="Schmoll M."/>
            <person name="Gaskell J."/>
            <person name="Hammel K.E."/>
            <person name="St John F.J."/>
            <person name="Vanden Wymelenberg A."/>
            <person name="Sabat G."/>
            <person name="Splinter BonDurant S."/>
            <person name="Syed K."/>
            <person name="Yadav J.S."/>
            <person name="Doddapaneni H."/>
            <person name="Subramanian V."/>
            <person name="Lavin J.L."/>
            <person name="Oguiza J.A."/>
            <person name="Perez G."/>
            <person name="Pisabarro A.G."/>
            <person name="Ramirez L."/>
            <person name="Santoyo F."/>
            <person name="Master E."/>
            <person name="Coutinho P.M."/>
            <person name="Henrissat B."/>
            <person name="Lombard V."/>
            <person name="Magnuson J.K."/>
            <person name="Kuees U."/>
            <person name="Hori C."/>
            <person name="Igarashi K."/>
            <person name="Samejima M."/>
            <person name="Held B.W."/>
            <person name="Barry K.W."/>
            <person name="LaButti K.M."/>
            <person name="Lapidus A."/>
            <person name="Lindquist E.A."/>
            <person name="Lucas S.M."/>
            <person name="Riley R."/>
            <person name="Salamov A.A."/>
            <person name="Hoffmeister D."/>
            <person name="Schwenk D."/>
            <person name="Hadar Y."/>
            <person name="Yarden O."/>
            <person name="de Vries R.P."/>
            <person name="Wiebenga A."/>
            <person name="Stenlid J."/>
            <person name="Eastwood D."/>
            <person name="Grigoriev I.V."/>
            <person name="Berka R.M."/>
            <person name="Blanchette R.A."/>
            <person name="Kersten P."/>
            <person name="Martinez A.T."/>
            <person name="Vicuna R."/>
            <person name="Cullen D."/>
        </authorList>
    </citation>
    <scope>NUCLEOTIDE SEQUENCE [LARGE SCALE GENOMIC DNA]</scope>
    <source>
        <strain evidence="1 2">B</strain>
    </source>
</reference>
<organism evidence="1 2">
    <name type="scientific">Ceriporiopsis subvermispora (strain B)</name>
    <name type="common">White-rot fungus</name>
    <name type="synonym">Gelatoporia subvermispora</name>
    <dbReference type="NCBI Taxonomy" id="914234"/>
    <lineage>
        <taxon>Eukaryota</taxon>
        <taxon>Fungi</taxon>
        <taxon>Dikarya</taxon>
        <taxon>Basidiomycota</taxon>
        <taxon>Agaricomycotina</taxon>
        <taxon>Agaricomycetes</taxon>
        <taxon>Polyporales</taxon>
        <taxon>Gelatoporiaceae</taxon>
        <taxon>Gelatoporia</taxon>
    </lineage>
</organism>
<sequence>MFHLLSLLPKAELLVTMLTCRALHSAGKKHLLQICAEIPLQYNRVEPFMRFMLNNPDYFRHLRTLGITLAAPSLARMGARTLSQCHSLEVLCMIIWERMFRDVPELDQAICALPRLTELTIKGAVKADRIARWIMSMNCPLRILRAPFRGKMSQDASTVLQSLAEQLEVLDIHGISFPRAGSRLPRVHSADVTFTDFNYDMGLLLDWLPAITDLVFSKPRYGDNEVPPAAFWWDKMRKTNESRRLSGRSPQLQSVQGHLLSMYSSALAREVHRLCCDHVEMLDAERLSTLLIDLRPHILDLHIVLPPEECHRLPGLLQEASNVTQLMICIEFNRPTTQLAELVVLHLPQMFQSLNLQSVTIAFTIHELVEEPDAILQYEELARSLRALDVPQLAERIAAQVPSLKQITIQMPEEEFNLAWDISRLDADRLLLTPIPEPGRNEHWERCRSALETCRSALSFIRHGAVIG</sequence>
<keyword evidence="2" id="KW-1185">Reference proteome</keyword>
<evidence type="ECO:0000313" key="2">
    <source>
        <dbReference type="Proteomes" id="UP000016930"/>
    </source>
</evidence>
<dbReference type="EMBL" id="KB445799">
    <property type="protein sequence ID" value="EMD35936.1"/>
    <property type="molecule type" value="Genomic_DNA"/>
</dbReference>
<proteinExistence type="predicted"/>
<name>M2RAZ5_CERS8</name>
<dbReference type="HOGENOM" id="CLU_583934_0_0_1"/>